<name>I3ZHI4_TERRK</name>
<dbReference type="eggNOG" id="COG1837">
    <property type="taxonomic scope" value="Bacteria"/>
</dbReference>
<proteinExistence type="inferred from homology"/>
<dbReference type="Proteomes" id="UP000006056">
    <property type="component" value="Chromosome"/>
</dbReference>
<comment type="subcellular location">
    <subcellularLocation>
        <location evidence="3">Cytoplasm</location>
    </subcellularLocation>
</comment>
<organism evidence="5 6">
    <name type="scientific">Terriglobus roseus (strain DSM 18391 / NRRL B-41598 / KBS 63)</name>
    <dbReference type="NCBI Taxonomy" id="926566"/>
    <lineage>
        <taxon>Bacteria</taxon>
        <taxon>Pseudomonadati</taxon>
        <taxon>Acidobacteriota</taxon>
        <taxon>Terriglobia</taxon>
        <taxon>Terriglobales</taxon>
        <taxon>Acidobacteriaceae</taxon>
        <taxon>Terriglobus</taxon>
    </lineage>
</organism>
<dbReference type="GO" id="GO:0009252">
    <property type="term" value="P:peptidoglycan biosynthetic process"/>
    <property type="evidence" value="ECO:0007669"/>
    <property type="project" value="UniProtKB-UniRule"/>
</dbReference>
<protein>
    <recommendedName>
        <fullName evidence="3">RNA-binding protein KhpA</fullName>
    </recommendedName>
    <alternativeName>
        <fullName evidence="3">KH-domain protein A</fullName>
    </alternativeName>
</protein>
<keyword evidence="3" id="KW-0133">Cell shape</keyword>
<dbReference type="GO" id="GO:0008360">
    <property type="term" value="P:regulation of cell shape"/>
    <property type="evidence" value="ECO:0007669"/>
    <property type="project" value="UniProtKB-KW"/>
</dbReference>
<dbReference type="CDD" id="cd22533">
    <property type="entry name" value="KH-II_YlqC-like"/>
    <property type="match status" value="1"/>
</dbReference>
<dbReference type="GO" id="GO:0071555">
    <property type="term" value="P:cell wall organization"/>
    <property type="evidence" value="ECO:0007669"/>
    <property type="project" value="UniProtKB-KW"/>
</dbReference>
<evidence type="ECO:0000313" key="6">
    <source>
        <dbReference type="Proteomes" id="UP000006056"/>
    </source>
</evidence>
<evidence type="ECO:0000256" key="1">
    <source>
        <dbReference type="ARBA" id="ARBA00022490"/>
    </source>
</evidence>
<keyword evidence="6" id="KW-1185">Reference proteome</keyword>
<dbReference type="GO" id="GO:0005737">
    <property type="term" value="C:cytoplasm"/>
    <property type="evidence" value="ECO:0007669"/>
    <property type="project" value="UniProtKB-SubCell"/>
</dbReference>
<keyword evidence="3" id="KW-0143">Chaperone</keyword>
<dbReference type="InterPro" id="IPR009019">
    <property type="entry name" value="KH_sf_prok-type"/>
</dbReference>
<dbReference type="EMBL" id="CP003379">
    <property type="protein sequence ID" value="AFL88702.1"/>
    <property type="molecule type" value="Genomic_DNA"/>
</dbReference>
<evidence type="ECO:0000313" key="4">
    <source>
        <dbReference type="EMBL" id="AFL88359.1"/>
    </source>
</evidence>
<evidence type="ECO:0000256" key="2">
    <source>
        <dbReference type="ARBA" id="ARBA00022884"/>
    </source>
</evidence>
<gene>
    <name evidence="3" type="primary">khpA</name>
    <name evidence="4" type="ordered locus">Terro_2084</name>
    <name evidence="5" type="ordered locus">Terro_2450</name>
</gene>
<evidence type="ECO:0000256" key="3">
    <source>
        <dbReference type="HAMAP-Rule" id="MF_00088"/>
    </source>
</evidence>
<dbReference type="Gene3D" id="3.30.300.20">
    <property type="match status" value="1"/>
</dbReference>
<dbReference type="InterPro" id="IPR015946">
    <property type="entry name" value="KH_dom-like_a/b"/>
</dbReference>
<comment type="similarity">
    <text evidence="3">Belongs to the KhpA RNA-binding protein family.</text>
</comment>
<dbReference type="Pfam" id="PF13083">
    <property type="entry name" value="KH_KhpA-B"/>
    <property type="match status" value="1"/>
</dbReference>
<comment type="subunit">
    <text evidence="3">Forms a complex with KhpB.</text>
</comment>
<sequence length="89" mass="9714">MTDNPLPGSVQQMCDLMTGMATALVDQPDKVRVEAETFETETVLRLYVATDDLGKLIGKQGRTARSLRTILGAAGSKLQQRFSLDVQSE</sequence>
<dbReference type="AlphaFoldDB" id="I3ZHI4"/>
<dbReference type="GO" id="GO:0003723">
    <property type="term" value="F:RNA binding"/>
    <property type="evidence" value="ECO:0007669"/>
    <property type="project" value="UniProtKB-UniRule"/>
</dbReference>
<comment type="function">
    <text evidence="3">A probable RNA chaperone. Forms a complex with KhpB which binds to cellular RNA and controls its expression. Plays a role in peptidoglycan (PG) homeostasis and cell length regulation.</text>
</comment>
<keyword evidence="1 3" id="KW-0963">Cytoplasm</keyword>
<accession>I3ZHI4</accession>
<dbReference type="PANTHER" id="PTHR34654:SF1">
    <property type="entry name" value="RNA-BINDING PROTEIN KHPA"/>
    <property type="match status" value="1"/>
</dbReference>
<dbReference type="KEGG" id="trs:Terro_2084"/>
<dbReference type="PROSITE" id="PS50084">
    <property type="entry name" value="KH_TYPE_1"/>
    <property type="match status" value="1"/>
</dbReference>
<dbReference type="STRING" id="926566.Terro_2084"/>
<evidence type="ECO:0000313" key="5">
    <source>
        <dbReference type="EMBL" id="AFL88702.1"/>
    </source>
</evidence>
<dbReference type="HAMAP" id="MF_00088">
    <property type="entry name" value="KhpA"/>
    <property type="match status" value="1"/>
</dbReference>
<dbReference type="HOGENOM" id="CLU_132074_1_1_0"/>
<dbReference type="PANTHER" id="PTHR34654">
    <property type="entry name" value="UPF0109 PROTEIN SCO5592"/>
    <property type="match status" value="1"/>
</dbReference>
<dbReference type="EMBL" id="CP003379">
    <property type="protein sequence ID" value="AFL88359.1"/>
    <property type="molecule type" value="Genomic_DNA"/>
</dbReference>
<reference evidence="5 6" key="1">
    <citation type="submission" date="2012-06" db="EMBL/GenBank/DDBJ databases">
        <title>Complete genome of Terriglobus roseus DSM 18391.</title>
        <authorList>
            <consortium name="US DOE Joint Genome Institute (JGI-PGF)"/>
            <person name="Lucas S."/>
            <person name="Copeland A."/>
            <person name="Lapidus A."/>
            <person name="Glavina del Rio T."/>
            <person name="Dalin E."/>
            <person name="Tice H."/>
            <person name="Bruce D."/>
            <person name="Goodwin L."/>
            <person name="Pitluck S."/>
            <person name="Peters L."/>
            <person name="Mikhailova N."/>
            <person name="Munk A.C.C."/>
            <person name="Kyrpides N."/>
            <person name="Mavromatis K."/>
            <person name="Ivanova N."/>
            <person name="Brettin T."/>
            <person name="Detter J.C."/>
            <person name="Han C."/>
            <person name="Larimer F."/>
            <person name="Land M."/>
            <person name="Hauser L."/>
            <person name="Markowitz V."/>
            <person name="Cheng J.-F."/>
            <person name="Hugenholtz P."/>
            <person name="Woyke T."/>
            <person name="Wu D."/>
            <person name="Brambilla E."/>
            <person name="Klenk H.-P."/>
            <person name="Eisen J.A."/>
        </authorList>
    </citation>
    <scope>NUCLEOTIDE SEQUENCE [LARGE SCALE GENOMIC DNA]</scope>
    <source>
        <strain evidence="5">DSM 18391</strain>
        <strain evidence="6">DSM 18391 / NRRL B-41598 / KBS 63</strain>
    </source>
</reference>
<dbReference type="InterPro" id="IPR020627">
    <property type="entry name" value="KhpA"/>
</dbReference>
<dbReference type="SUPFAM" id="SSF54814">
    <property type="entry name" value="Prokaryotic type KH domain (KH-domain type II)"/>
    <property type="match status" value="1"/>
</dbReference>
<keyword evidence="2 3" id="KW-0694">RNA-binding</keyword>
<dbReference type="KEGG" id="trs:Terro_2450"/>
<keyword evidence="3" id="KW-0961">Cell wall biogenesis/degradation</keyword>